<keyword evidence="14" id="KW-1185">Reference proteome</keyword>
<proteinExistence type="inferred from homology"/>
<evidence type="ECO:0000259" key="12">
    <source>
        <dbReference type="Pfam" id="PF06397"/>
    </source>
</evidence>
<protein>
    <recommendedName>
        <fullName evidence="3">Desulfoferrodoxin</fullName>
        <ecNumber evidence="2">1.15.1.2</ecNumber>
    </recommendedName>
    <alternativeName>
        <fullName evidence="9">Superoxide reductase</fullName>
    </alternativeName>
</protein>
<dbReference type="InterPro" id="IPR036073">
    <property type="entry name" value="Desulfoferrodoxin_Fe-bd_dom_sf"/>
</dbReference>
<evidence type="ECO:0000256" key="9">
    <source>
        <dbReference type="ARBA" id="ARBA00031398"/>
    </source>
</evidence>
<dbReference type="Pfam" id="PF06397">
    <property type="entry name" value="Desulfoferrod_N"/>
    <property type="match status" value="1"/>
</dbReference>
<reference evidence="13" key="1">
    <citation type="submission" date="2023-03" db="EMBL/GenBank/DDBJ databases">
        <title>Selenobaculum gbiensis gen. nov. sp. nov., a new bacterium isolated from the gut microbiota of IBD patient.</title>
        <authorList>
            <person name="Yeo S."/>
            <person name="Park H."/>
            <person name="Huh C.S."/>
        </authorList>
    </citation>
    <scope>NUCLEOTIDE SEQUENCE</scope>
    <source>
        <strain evidence="13">ICN-92133</strain>
    </source>
</reference>
<name>A0A9Y2ESD8_9FIRM</name>
<accession>A0A9Y2ESD8</accession>
<feature type="domain" description="Desulfoferrodoxin ferrous iron-binding" evidence="11">
    <location>
        <begin position="46"/>
        <end position="130"/>
    </location>
</feature>
<dbReference type="KEGG" id="sgbi:P3F81_00195"/>
<dbReference type="SUPFAM" id="SSF57802">
    <property type="entry name" value="Rubredoxin-like"/>
    <property type="match status" value="1"/>
</dbReference>
<dbReference type="SUPFAM" id="SSF49367">
    <property type="entry name" value="Superoxide reductase-like"/>
    <property type="match status" value="1"/>
</dbReference>
<dbReference type="AlphaFoldDB" id="A0A9Y2ESD8"/>
<dbReference type="InterPro" id="IPR051233">
    <property type="entry name" value="Desulfoferrodoxin_SOR"/>
</dbReference>
<evidence type="ECO:0000256" key="1">
    <source>
        <dbReference type="ARBA" id="ARBA00005941"/>
    </source>
</evidence>
<evidence type="ECO:0000313" key="14">
    <source>
        <dbReference type="Proteomes" id="UP001243623"/>
    </source>
</evidence>
<dbReference type="RefSeq" id="WP_147669309.1">
    <property type="nucleotide sequence ID" value="NZ_CP120678.1"/>
</dbReference>
<sequence length="134" mass="14654">MSNELKIYKCSICGHVVEVLNNGTRPASAKTICCGKEMDLLAPNTVEASTEKHLPVATFVDENKLSVKVGSAEHPMIEAHYIEWISVVYGDTIQRVNLKPGQAPEATFCICGATNIDVYAYCNIHGLWKSNVAK</sequence>
<gene>
    <name evidence="13" type="ORF">P3F81_00195</name>
</gene>
<dbReference type="NCBIfam" id="TIGR00332">
    <property type="entry name" value="neela_ferrous"/>
    <property type="match status" value="1"/>
</dbReference>
<evidence type="ECO:0000256" key="2">
    <source>
        <dbReference type="ARBA" id="ARBA00012679"/>
    </source>
</evidence>
<comment type="similarity">
    <text evidence="1">Belongs to the desulfoferrodoxin family.</text>
</comment>
<comment type="function">
    <text evidence="8">Catalyzes the one-electron reduction of superoxide anion radical to hydrogen peroxide at a nonheme ferrous iron center. Plays a fundamental role in case of oxidative stress via its superoxide detoxification activity.</text>
</comment>
<dbReference type="Pfam" id="PF01880">
    <property type="entry name" value="Desulfoferrodox"/>
    <property type="match status" value="1"/>
</dbReference>
<dbReference type="PANTHER" id="PTHR36541:SF1">
    <property type="entry name" value="SUPEROXIDE REDUCTASE-RELATED"/>
    <property type="match status" value="1"/>
</dbReference>
<evidence type="ECO:0000256" key="8">
    <source>
        <dbReference type="ARBA" id="ARBA00024690"/>
    </source>
</evidence>
<keyword evidence="7" id="KW-0408">Iron</keyword>
<dbReference type="Proteomes" id="UP001243623">
    <property type="component" value="Chromosome"/>
</dbReference>
<evidence type="ECO:0000259" key="11">
    <source>
        <dbReference type="Pfam" id="PF01880"/>
    </source>
</evidence>
<dbReference type="GO" id="GO:0005506">
    <property type="term" value="F:iron ion binding"/>
    <property type="evidence" value="ECO:0007669"/>
    <property type="project" value="InterPro"/>
</dbReference>
<comment type="catalytic activity">
    <reaction evidence="10">
        <text>reduced [rubredoxin] + superoxide + 2 H(+) = oxidized [rubredoxin] + H2O2</text>
        <dbReference type="Rhea" id="RHEA:21324"/>
        <dbReference type="Rhea" id="RHEA-COMP:10302"/>
        <dbReference type="Rhea" id="RHEA-COMP:10303"/>
        <dbReference type="ChEBI" id="CHEBI:15378"/>
        <dbReference type="ChEBI" id="CHEBI:16240"/>
        <dbReference type="ChEBI" id="CHEBI:18421"/>
        <dbReference type="ChEBI" id="CHEBI:29033"/>
        <dbReference type="ChEBI" id="CHEBI:29034"/>
        <dbReference type="EC" id="1.15.1.2"/>
    </reaction>
</comment>
<dbReference type="InterPro" id="IPR038094">
    <property type="entry name" value="Desulfoferrodoxin_N_sf"/>
</dbReference>
<feature type="domain" description="Desulfoferrodoxin N-terminal" evidence="12">
    <location>
        <begin position="2"/>
        <end position="41"/>
    </location>
</feature>
<keyword evidence="4" id="KW-0813">Transport</keyword>
<dbReference type="NCBIfam" id="TIGR00319">
    <property type="entry name" value="desulf_FeS4"/>
    <property type="match status" value="1"/>
</dbReference>
<keyword evidence="5" id="KW-0479">Metal-binding</keyword>
<evidence type="ECO:0000313" key="13">
    <source>
        <dbReference type="EMBL" id="WIW70788.1"/>
    </source>
</evidence>
<dbReference type="EC" id="1.15.1.2" evidence="2"/>
<evidence type="ECO:0000256" key="10">
    <source>
        <dbReference type="ARBA" id="ARBA00047448"/>
    </source>
</evidence>
<evidence type="ECO:0000256" key="7">
    <source>
        <dbReference type="ARBA" id="ARBA00023004"/>
    </source>
</evidence>
<keyword evidence="6" id="KW-0249">Electron transport</keyword>
<dbReference type="EMBL" id="CP120678">
    <property type="protein sequence ID" value="WIW70788.1"/>
    <property type="molecule type" value="Genomic_DNA"/>
</dbReference>
<evidence type="ECO:0000256" key="6">
    <source>
        <dbReference type="ARBA" id="ARBA00022982"/>
    </source>
</evidence>
<evidence type="ECO:0000256" key="5">
    <source>
        <dbReference type="ARBA" id="ARBA00022723"/>
    </source>
</evidence>
<evidence type="ECO:0000256" key="3">
    <source>
        <dbReference type="ARBA" id="ARBA00014839"/>
    </source>
</evidence>
<dbReference type="PANTHER" id="PTHR36541">
    <property type="entry name" value="SUPEROXIDE REDUCTASE-RELATED"/>
    <property type="match status" value="1"/>
</dbReference>
<dbReference type="GO" id="GO:0050605">
    <property type="term" value="F:superoxide reductase activity"/>
    <property type="evidence" value="ECO:0007669"/>
    <property type="project" value="UniProtKB-EC"/>
</dbReference>
<organism evidence="13 14">
    <name type="scientific">Selenobaculum gibii</name>
    <dbReference type="NCBI Taxonomy" id="3054208"/>
    <lineage>
        <taxon>Bacteria</taxon>
        <taxon>Bacillati</taxon>
        <taxon>Bacillota</taxon>
        <taxon>Negativicutes</taxon>
        <taxon>Selenomonadales</taxon>
        <taxon>Selenomonadaceae</taxon>
        <taxon>Selenobaculum</taxon>
    </lineage>
</organism>
<evidence type="ECO:0000256" key="4">
    <source>
        <dbReference type="ARBA" id="ARBA00022448"/>
    </source>
</evidence>
<dbReference type="InterPro" id="IPR002742">
    <property type="entry name" value="Desulfoferrodoxin_Fe-bd_dom"/>
</dbReference>
<dbReference type="Gene3D" id="2.60.40.730">
    <property type="entry name" value="SOR catalytic domain"/>
    <property type="match status" value="1"/>
</dbReference>
<dbReference type="InterPro" id="IPR004462">
    <property type="entry name" value="Desulfoferrodoxin_N"/>
</dbReference>
<dbReference type="Gene3D" id="2.20.28.100">
    <property type="entry name" value="Desulphoferrodoxin, N-terminal domain"/>
    <property type="match status" value="1"/>
</dbReference>